<dbReference type="CDD" id="cd07377">
    <property type="entry name" value="WHTH_GntR"/>
    <property type="match status" value="1"/>
</dbReference>
<evidence type="ECO:0000256" key="2">
    <source>
        <dbReference type="ARBA" id="ARBA00022898"/>
    </source>
</evidence>
<evidence type="ECO:0000313" key="7">
    <source>
        <dbReference type="EMBL" id="MCB8879783.1"/>
    </source>
</evidence>
<reference evidence="7 8" key="1">
    <citation type="journal article" date="2021" name="Microorganisms">
        <title>Acidisoma silvae sp. nov. and Acidisomacellulosilytica sp. nov., Two Acidophilic Bacteria Isolated from Decaying Wood, Hydrolyzing Cellulose and Producing Poly-3-hydroxybutyrate.</title>
        <authorList>
            <person name="Mieszkin S."/>
            <person name="Pouder E."/>
            <person name="Uroz S."/>
            <person name="Simon-Colin C."/>
            <person name="Alain K."/>
        </authorList>
    </citation>
    <scope>NUCLEOTIDE SEQUENCE [LARGE SCALE GENOMIC DNA]</scope>
    <source>
        <strain evidence="7 8">HW T5.17</strain>
    </source>
</reference>
<keyword evidence="8" id="KW-1185">Reference proteome</keyword>
<dbReference type="SMART" id="SM00345">
    <property type="entry name" value="HTH_GNTR"/>
    <property type="match status" value="1"/>
</dbReference>
<dbReference type="InterPro" id="IPR051446">
    <property type="entry name" value="HTH_trans_reg/aminotransferase"/>
</dbReference>
<sequence>MLKKRIGIPADQDMVQWAPNLIGRTGPIYRELAAAIAAAIRDGRLLPGDRLPTQRVLAQKIGVDLATVTRGYAEAHRQGLVSATVGRGTFVRADAPLLRQLSRGHPVIDMTMNLPPLPAEPALHGMLQDGLARVLRRQDIAALMTYHWDTGSAEDREAGLSWLLPTMGRIDPQRLLLCPGAQSGMISVITSLARAGDMIATEQMAYPGLRAAAAQLGITLLGVGMDDEGMLPEELDRICHESRPRLIFCTPTIQNPTTATMSIARRQAIADIARLHELPILEDDAYGLFPTEPLPALAQFAPELVFHLATFAKTLTPGLRLAYLVVPTLSHVDRLTAALRATAQMGSALMASLVTGWIRDGDAQRLFKAIRQETAARQEMADTILAGLDGARHPHGLHLWLRMPPHWHSSDFTAYARRHGLALVAEDSFAVDGTTHAGEHVRIALGAAADRGALAQALMAIEAALRRPVPQAYTTVI</sequence>
<dbReference type="RefSeq" id="WP_227306403.1">
    <property type="nucleotide sequence ID" value="NZ_JAESVA010000002.1"/>
</dbReference>
<evidence type="ECO:0000313" key="8">
    <source>
        <dbReference type="Proteomes" id="UP000721844"/>
    </source>
</evidence>
<dbReference type="EMBL" id="JAESVA010000002">
    <property type="protein sequence ID" value="MCB8879783.1"/>
    <property type="molecule type" value="Genomic_DNA"/>
</dbReference>
<keyword evidence="2" id="KW-0663">Pyridoxal phosphate</keyword>
<evidence type="ECO:0000256" key="4">
    <source>
        <dbReference type="ARBA" id="ARBA00023125"/>
    </source>
</evidence>
<dbReference type="CDD" id="cd00609">
    <property type="entry name" value="AAT_like"/>
    <property type="match status" value="1"/>
</dbReference>
<dbReference type="GO" id="GO:0003677">
    <property type="term" value="F:DNA binding"/>
    <property type="evidence" value="ECO:0007669"/>
    <property type="project" value="UniProtKB-KW"/>
</dbReference>
<dbReference type="Pfam" id="PF00155">
    <property type="entry name" value="Aminotran_1_2"/>
    <property type="match status" value="1"/>
</dbReference>
<keyword evidence="3" id="KW-0805">Transcription regulation</keyword>
<name>A0A964E3E8_9PROT</name>
<dbReference type="GO" id="GO:0003700">
    <property type="term" value="F:DNA-binding transcription factor activity"/>
    <property type="evidence" value="ECO:0007669"/>
    <property type="project" value="InterPro"/>
</dbReference>
<evidence type="ECO:0000256" key="5">
    <source>
        <dbReference type="ARBA" id="ARBA00023163"/>
    </source>
</evidence>
<evidence type="ECO:0000259" key="6">
    <source>
        <dbReference type="PROSITE" id="PS50949"/>
    </source>
</evidence>
<evidence type="ECO:0000256" key="3">
    <source>
        <dbReference type="ARBA" id="ARBA00023015"/>
    </source>
</evidence>
<dbReference type="InterPro" id="IPR036390">
    <property type="entry name" value="WH_DNA-bd_sf"/>
</dbReference>
<dbReference type="InterPro" id="IPR015424">
    <property type="entry name" value="PyrdxlP-dep_Trfase"/>
</dbReference>
<evidence type="ECO:0000256" key="1">
    <source>
        <dbReference type="ARBA" id="ARBA00005384"/>
    </source>
</evidence>
<dbReference type="GO" id="GO:0030170">
    <property type="term" value="F:pyridoxal phosphate binding"/>
    <property type="evidence" value="ECO:0007669"/>
    <property type="project" value="InterPro"/>
</dbReference>
<dbReference type="Gene3D" id="3.40.640.10">
    <property type="entry name" value="Type I PLP-dependent aspartate aminotransferase-like (Major domain)"/>
    <property type="match status" value="1"/>
</dbReference>
<gene>
    <name evidence="7" type="ORF">ACELLULO517_06020</name>
</gene>
<keyword evidence="7" id="KW-0808">Transferase</keyword>
<keyword evidence="7" id="KW-0032">Aminotransferase</keyword>
<accession>A0A964E3E8</accession>
<dbReference type="Pfam" id="PF00392">
    <property type="entry name" value="GntR"/>
    <property type="match status" value="1"/>
</dbReference>
<dbReference type="SUPFAM" id="SSF53383">
    <property type="entry name" value="PLP-dependent transferases"/>
    <property type="match status" value="1"/>
</dbReference>
<dbReference type="SUPFAM" id="SSF46785">
    <property type="entry name" value="Winged helix' DNA-binding domain"/>
    <property type="match status" value="1"/>
</dbReference>
<dbReference type="GO" id="GO:0008483">
    <property type="term" value="F:transaminase activity"/>
    <property type="evidence" value="ECO:0007669"/>
    <property type="project" value="UniProtKB-KW"/>
</dbReference>
<proteinExistence type="inferred from homology"/>
<dbReference type="Gene3D" id="1.10.10.10">
    <property type="entry name" value="Winged helix-like DNA-binding domain superfamily/Winged helix DNA-binding domain"/>
    <property type="match status" value="1"/>
</dbReference>
<dbReference type="InterPro" id="IPR015421">
    <property type="entry name" value="PyrdxlP-dep_Trfase_major"/>
</dbReference>
<dbReference type="InterPro" id="IPR036388">
    <property type="entry name" value="WH-like_DNA-bd_sf"/>
</dbReference>
<organism evidence="7 8">
    <name type="scientific">Acidisoma cellulosilyticum</name>
    <dbReference type="NCBI Taxonomy" id="2802395"/>
    <lineage>
        <taxon>Bacteria</taxon>
        <taxon>Pseudomonadati</taxon>
        <taxon>Pseudomonadota</taxon>
        <taxon>Alphaproteobacteria</taxon>
        <taxon>Acetobacterales</taxon>
        <taxon>Acidocellaceae</taxon>
        <taxon>Acidisoma</taxon>
    </lineage>
</organism>
<protein>
    <submittedName>
        <fullName evidence="7">PLP-dependent aminotransferase family protein</fullName>
    </submittedName>
</protein>
<keyword evidence="4" id="KW-0238">DNA-binding</keyword>
<comment type="similarity">
    <text evidence="1">In the C-terminal section; belongs to the class-I pyridoxal-phosphate-dependent aminotransferase family.</text>
</comment>
<dbReference type="Proteomes" id="UP000721844">
    <property type="component" value="Unassembled WGS sequence"/>
</dbReference>
<keyword evidence="5" id="KW-0804">Transcription</keyword>
<dbReference type="InterPro" id="IPR000524">
    <property type="entry name" value="Tscrpt_reg_HTH_GntR"/>
</dbReference>
<dbReference type="PANTHER" id="PTHR46577">
    <property type="entry name" value="HTH-TYPE TRANSCRIPTIONAL REGULATORY PROTEIN GABR"/>
    <property type="match status" value="1"/>
</dbReference>
<feature type="domain" description="HTH gntR-type" evidence="6">
    <location>
        <begin position="26"/>
        <end position="94"/>
    </location>
</feature>
<dbReference type="AlphaFoldDB" id="A0A964E3E8"/>
<dbReference type="PANTHER" id="PTHR46577:SF1">
    <property type="entry name" value="HTH-TYPE TRANSCRIPTIONAL REGULATORY PROTEIN GABR"/>
    <property type="match status" value="1"/>
</dbReference>
<comment type="caution">
    <text evidence="7">The sequence shown here is derived from an EMBL/GenBank/DDBJ whole genome shotgun (WGS) entry which is preliminary data.</text>
</comment>
<dbReference type="PROSITE" id="PS50949">
    <property type="entry name" value="HTH_GNTR"/>
    <property type="match status" value="1"/>
</dbReference>
<dbReference type="InterPro" id="IPR004839">
    <property type="entry name" value="Aminotransferase_I/II_large"/>
</dbReference>